<reference evidence="4" key="2">
    <citation type="submission" date="2021-01" db="EMBL/GenBank/DDBJ databases">
        <authorList>
            <person name="Schikora-Tamarit M.A."/>
        </authorList>
    </citation>
    <scope>NUCLEOTIDE SEQUENCE</scope>
    <source>
        <strain evidence="4">CBS6075</strain>
    </source>
</reference>
<dbReference type="GO" id="GO:0048312">
    <property type="term" value="P:intracellular distribution of mitochondria"/>
    <property type="evidence" value="ECO:0007669"/>
    <property type="project" value="TreeGrafter"/>
</dbReference>
<dbReference type="EMBL" id="JAEUBE010000158">
    <property type="protein sequence ID" value="KAH3668159.1"/>
    <property type="molecule type" value="Genomic_DNA"/>
</dbReference>
<dbReference type="InterPro" id="IPR027523">
    <property type="entry name" value="CLU_prot"/>
</dbReference>
<evidence type="ECO:0000256" key="1">
    <source>
        <dbReference type="ARBA" id="ARBA00022490"/>
    </source>
</evidence>
<accession>A0A9P8PBE3</accession>
<comment type="caution">
    <text evidence="4">The sequence shown here is derived from an EMBL/GenBank/DDBJ whole genome shotgun (WGS) entry which is preliminary data.</text>
</comment>
<evidence type="ECO:0000259" key="3">
    <source>
        <dbReference type="PROSITE" id="PS51823"/>
    </source>
</evidence>
<dbReference type="InterPro" id="IPR023231">
    <property type="entry name" value="GSKIP_dom_sf"/>
</dbReference>
<evidence type="ECO:0000313" key="4">
    <source>
        <dbReference type="EMBL" id="KAH3668159.1"/>
    </source>
</evidence>
<dbReference type="GO" id="GO:0005737">
    <property type="term" value="C:cytoplasm"/>
    <property type="evidence" value="ECO:0007669"/>
    <property type="project" value="TreeGrafter"/>
</dbReference>
<dbReference type="SUPFAM" id="SSF48452">
    <property type="entry name" value="TPR-like"/>
    <property type="match status" value="1"/>
</dbReference>
<evidence type="ECO:0000256" key="2">
    <source>
        <dbReference type="SAM" id="MobiDB-lite"/>
    </source>
</evidence>
<dbReference type="InterPro" id="IPR033646">
    <property type="entry name" value="CLU-central"/>
</dbReference>
<dbReference type="SUPFAM" id="SSF103107">
    <property type="entry name" value="Hypothetical protein c14orf129, hspc210"/>
    <property type="match status" value="1"/>
</dbReference>
<keyword evidence="5" id="KW-1185">Reference proteome</keyword>
<dbReference type="Gene3D" id="1.25.40.10">
    <property type="entry name" value="Tetratricopeptide repeat domain"/>
    <property type="match status" value="1"/>
</dbReference>
<dbReference type="CDD" id="cd15466">
    <property type="entry name" value="CLU-central"/>
    <property type="match status" value="1"/>
</dbReference>
<dbReference type="Proteomes" id="UP000769157">
    <property type="component" value="Unassembled WGS sequence"/>
</dbReference>
<organism evidence="4 5">
    <name type="scientific">Ogataea philodendri</name>
    <dbReference type="NCBI Taxonomy" id="1378263"/>
    <lineage>
        <taxon>Eukaryota</taxon>
        <taxon>Fungi</taxon>
        <taxon>Dikarya</taxon>
        <taxon>Ascomycota</taxon>
        <taxon>Saccharomycotina</taxon>
        <taxon>Pichiomycetes</taxon>
        <taxon>Pichiales</taxon>
        <taxon>Pichiaceae</taxon>
        <taxon>Ogataea</taxon>
    </lineage>
</organism>
<dbReference type="AlphaFoldDB" id="A0A9P8PBE3"/>
<gene>
    <name evidence="4" type="ORF">OGAPHI_001913</name>
</gene>
<name>A0A9P8PBE3_9ASCO</name>
<reference evidence="4" key="1">
    <citation type="journal article" date="2021" name="Open Biol.">
        <title>Shared evolutionary footprints suggest mitochondrial oxidative damage underlies multiple complex I losses in fungi.</title>
        <authorList>
            <person name="Schikora-Tamarit M.A."/>
            <person name="Marcet-Houben M."/>
            <person name="Nosek J."/>
            <person name="Gabaldon T."/>
        </authorList>
    </citation>
    <scope>NUCLEOTIDE SEQUENCE</scope>
    <source>
        <strain evidence="4">CBS6075</strain>
    </source>
</reference>
<dbReference type="Pfam" id="PF12807">
    <property type="entry name" value="eIF3_p135"/>
    <property type="match status" value="1"/>
</dbReference>
<proteinExistence type="predicted"/>
<keyword evidence="1" id="KW-0963">Cytoplasm</keyword>
<dbReference type="PROSITE" id="PS51823">
    <property type="entry name" value="CLU"/>
    <property type="match status" value="1"/>
</dbReference>
<feature type="region of interest" description="Disordered" evidence="2">
    <location>
        <begin position="1152"/>
        <end position="1182"/>
    </location>
</feature>
<feature type="compositionally biased region" description="Basic residues" evidence="2">
    <location>
        <begin position="1160"/>
        <end position="1173"/>
    </location>
</feature>
<dbReference type="GeneID" id="70233880"/>
<dbReference type="Pfam" id="PF13236">
    <property type="entry name" value="CLU"/>
    <property type="match status" value="1"/>
</dbReference>
<dbReference type="PANTHER" id="PTHR12601:SF6">
    <property type="entry name" value="CLUSTERED MITOCHONDRIA PROTEIN HOMOLOG"/>
    <property type="match status" value="1"/>
</dbReference>
<dbReference type="OrthoDB" id="1414216at2759"/>
<sequence>MSEENPVEVETIQLTVKLPDPINQIGFQVSSTDAVQDIAQTLKIVSPTQHHTSFVLCSLEGQVLDDETIIGDISSSGSATVVLKNSPYTEKSAREHLQRVREIVSLDLPLFYGSLNDISGVSSGASTYSQLDLDPVTQTKESEDSENQEVPDSVKRNIIDTVDSILIQKPVANSANKPLKLTPGLRSLNISAWTPPSPQRVLKGDLLYLQCQTLEGESFQITAHVTGFFVNSSSVSKFDGSPRKVTSANGKHTRTSRDHSLLSLLKSLSPKLVEQLEINAKILSENIQDTFSVPTNSLLDNPWLVKEESTQYPDMGRIQENYILGGADGADLAKDWNDEYQGSRDLPRTNLVEIMARERLLNKTGFDFTVQAIKGAISVVHGDVTPMNPGDEPSQLVYLRNGIFYSLGVDAAGDFERSGGDEAARVAAVKDLNGVRLLNRLDFNDVFHLCTAVVDYCGHRVICQTPVPGIFEEPVSSEEESVSRVIYGSSEARTQLNGDPKIGEKFQKIAEAFHLKPHKAWTVNGDQVQDIVVSMDTKGMKGTDGRDYIIDLYRTTPVDIEFIEKHFTGADDAYPHREVVIRHEAVEEWWRRRFSLAIKDKSESLDKETKESENGEKPTLGVDMSELTLNPDAFCLTSAPTPELAEELQRDEQRVREVSKFVSEVLLPELVSELEVSEAYTPIDGKHLTNILHRHGVNVRYLGAMAQLVETRKDVVAREEEERLESLKEETLIEKTDEESDEQEASKLDATPVLNVLDALYRATVQEMIARGVKHVLRKVCSSVPVTLVPYVIAHFHNCLLGVEGKLDIDELLLESLGPVDILESSKDEVRSLVSKEVFIRYRYTLPEEWPVQPLYLMKEIAHKFGIQWKDRRYAFSKEEFVQENSKKAATKPQTTFTSEDVIAIVPVVKDSIYNSSTADEIWEAGRARLKKGEPEGLQLLNESIEVYEQVYGAIHPETATIYGQLGQICVDKDMGVQACELSRKSFRILERTRGIDSSDSILALTRMALVEASHGEHLNAIKLHGRILKYWLTYFGESHINVISGLSAIAMILQNVQLHSQAVDVFSKAVELSDKYVGAETQMSGLLRFQLGQSLVSLKRFVLAGEQLEKASAIFRTTLGVNDRSTREASKWSAQLKEYISVMQKQGKQAKSLEAQMAKKAHKTPLPSKKKSVTPNPEIAEKSVDEIMRFIEGQPKKSKKKSKK</sequence>
<dbReference type="PANTHER" id="PTHR12601">
    <property type="entry name" value="EUKARYOTIC TRANSLATION INITIATION FACTOR 3 SUBUNIT EIF-3"/>
    <property type="match status" value="1"/>
</dbReference>
<dbReference type="InterPro" id="IPR011990">
    <property type="entry name" value="TPR-like_helical_dom_sf"/>
</dbReference>
<dbReference type="InterPro" id="IPR025697">
    <property type="entry name" value="CLU_dom"/>
</dbReference>
<feature type="region of interest" description="Disordered" evidence="2">
    <location>
        <begin position="603"/>
        <end position="623"/>
    </location>
</feature>
<evidence type="ECO:0000313" key="5">
    <source>
        <dbReference type="Proteomes" id="UP000769157"/>
    </source>
</evidence>
<feature type="compositionally biased region" description="Basic and acidic residues" evidence="2">
    <location>
        <begin position="603"/>
        <end position="616"/>
    </location>
</feature>
<protein>
    <recommendedName>
        <fullName evidence="3">Clu domain-containing protein</fullName>
    </recommendedName>
</protein>
<dbReference type="Pfam" id="PF15044">
    <property type="entry name" value="CLU_N"/>
    <property type="match status" value="1"/>
</dbReference>
<dbReference type="RefSeq" id="XP_046062573.1">
    <property type="nucleotide sequence ID" value="XM_046202726.1"/>
</dbReference>
<dbReference type="InterPro" id="IPR028275">
    <property type="entry name" value="CLU_N"/>
</dbReference>
<feature type="domain" description="Clu" evidence="3">
    <location>
        <begin position="314"/>
        <end position="563"/>
    </location>
</feature>
<dbReference type="GO" id="GO:0003729">
    <property type="term" value="F:mRNA binding"/>
    <property type="evidence" value="ECO:0007669"/>
    <property type="project" value="TreeGrafter"/>
</dbReference>